<evidence type="ECO:0000313" key="10">
    <source>
        <dbReference type="EMBL" id="GAA4382557.1"/>
    </source>
</evidence>
<keyword evidence="4 7" id="KW-0812">Transmembrane</keyword>
<dbReference type="InterPro" id="IPR000390">
    <property type="entry name" value="Small_drug/metabolite_transptr"/>
</dbReference>
<organism evidence="10 11">
    <name type="scientific">Brevibacterium pityocampae</name>
    <dbReference type="NCBI Taxonomy" id="506594"/>
    <lineage>
        <taxon>Bacteria</taxon>
        <taxon>Bacillati</taxon>
        <taxon>Actinomycetota</taxon>
        <taxon>Actinomycetes</taxon>
        <taxon>Micrococcales</taxon>
        <taxon>Brevibacteriaceae</taxon>
        <taxon>Brevibacterium</taxon>
    </lineage>
</organism>
<feature type="transmembrane region" description="Helical" evidence="9">
    <location>
        <begin position="35"/>
        <end position="54"/>
    </location>
</feature>
<dbReference type="InterPro" id="IPR037185">
    <property type="entry name" value="EmrE-like"/>
</dbReference>
<keyword evidence="11" id="KW-1185">Reference proteome</keyword>
<evidence type="ECO:0000256" key="8">
    <source>
        <dbReference type="SAM" id="MobiDB-lite"/>
    </source>
</evidence>
<feature type="compositionally biased region" description="Low complexity" evidence="8">
    <location>
        <begin position="120"/>
        <end position="137"/>
    </location>
</feature>
<dbReference type="SUPFAM" id="SSF103481">
    <property type="entry name" value="Multidrug resistance efflux transporter EmrE"/>
    <property type="match status" value="1"/>
</dbReference>
<evidence type="ECO:0000313" key="11">
    <source>
        <dbReference type="Proteomes" id="UP001500642"/>
    </source>
</evidence>
<reference evidence="11" key="1">
    <citation type="journal article" date="2019" name="Int. J. Syst. Evol. Microbiol.">
        <title>The Global Catalogue of Microorganisms (GCM) 10K type strain sequencing project: providing services to taxonomists for standard genome sequencing and annotation.</title>
        <authorList>
            <consortium name="The Broad Institute Genomics Platform"/>
            <consortium name="The Broad Institute Genome Sequencing Center for Infectious Disease"/>
            <person name="Wu L."/>
            <person name="Ma J."/>
        </authorList>
    </citation>
    <scope>NUCLEOTIDE SEQUENCE [LARGE SCALE GENOMIC DNA]</scope>
    <source>
        <strain evidence="11">JCM 17808</strain>
    </source>
</reference>
<dbReference type="Gene3D" id="1.10.3730.20">
    <property type="match status" value="1"/>
</dbReference>
<protein>
    <recommendedName>
        <fullName evidence="12">Small multidrug resistance pump</fullName>
    </recommendedName>
</protein>
<evidence type="ECO:0000256" key="4">
    <source>
        <dbReference type="ARBA" id="ARBA00022692"/>
    </source>
</evidence>
<comment type="similarity">
    <text evidence="7">Belongs to the drug/metabolite transporter (DMT) superfamily. Small multidrug resistance (SMR) (TC 2.A.7.1) family.</text>
</comment>
<evidence type="ECO:0000256" key="3">
    <source>
        <dbReference type="ARBA" id="ARBA00022475"/>
    </source>
</evidence>
<comment type="caution">
    <text evidence="10">The sequence shown here is derived from an EMBL/GenBank/DDBJ whole genome shotgun (WGS) entry which is preliminary data.</text>
</comment>
<dbReference type="RefSeq" id="WP_345029043.1">
    <property type="nucleotide sequence ID" value="NZ_BAABGL010000002.1"/>
</dbReference>
<evidence type="ECO:0000256" key="7">
    <source>
        <dbReference type="RuleBase" id="RU003942"/>
    </source>
</evidence>
<evidence type="ECO:0000256" key="1">
    <source>
        <dbReference type="ARBA" id="ARBA00004651"/>
    </source>
</evidence>
<dbReference type="Pfam" id="PF00893">
    <property type="entry name" value="Multi_Drug_Res"/>
    <property type="match status" value="1"/>
</dbReference>
<comment type="subcellular location">
    <subcellularLocation>
        <location evidence="1 7">Cell membrane</location>
        <topology evidence="1 7">Multi-pass membrane protein</topology>
    </subcellularLocation>
</comment>
<keyword evidence="6 9" id="KW-0472">Membrane</keyword>
<evidence type="ECO:0008006" key="12">
    <source>
        <dbReference type="Google" id="ProtNLM"/>
    </source>
</evidence>
<keyword evidence="2" id="KW-0813">Transport</keyword>
<dbReference type="InterPro" id="IPR045324">
    <property type="entry name" value="Small_multidrug_res"/>
</dbReference>
<gene>
    <name evidence="10" type="ORF">GCM10023167_01130</name>
</gene>
<feature type="transmembrane region" description="Helical" evidence="9">
    <location>
        <begin position="89"/>
        <end position="108"/>
    </location>
</feature>
<dbReference type="EMBL" id="BAABGL010000002">
    <property type="protein sequence ID" value="GAA4382557.1"/>
    <property type="molecule type" value="Genomic_DNA"/>
</dbReference>
<dbReference type="PANTHER" id="PTHR30561:SF1">
    <property type="entry name" value="MULTIDRUG TRANSPORTER EMRE"/>
    <property type="match status" value="1"/>
</dbReference>
<dbReference type="PANTHER" id="PTHR30561">
    <property type="entry name" value="SMR FAMILY PROTON-DEPENDENT DRUG EFFLUX TRANSPORTER SUGE"/>
    <property type="match status" value="1"/>
</dbReference>
<accession>A0ABP8J069</accession>
<dbReference type="Proteomes" id="UP001500642">
    <property type="component" value="Unassembled WGS sequence"/>
</dbReference>
<evidence type="ECO:0000256" key="5">
    <source>
        <dbReference type="ARBA" id="ARBA00022989"/>
    </source>
</evidence>
<keyword evidence="3" id="KW-1003">Cell membrane</keyword>
<evidence type="ECO:0000256" key="6">
    <source>
        <dbReference type="ARBA" id="ARBA00023136"/>
    </source>
</evidence>
<feature type="transmembrane region" description="Helical" evidence="9">
    <location>
        <begin position="61"/>
        <end position="83"/>
    </location>
</feature>
<evidence type="ECO:0000256" key="9">
    <source>
        <dbReference type="SAM" id="Phobius"/>
    </source>
</evidence>
<keyword evidence="5 9" id="KW-1133">Transmembrane helix</keyword>
<proteinExistence type="inferred from homology"/>
<feature type="region of interest" description="Disordered" evidence="8">
    <location>
        <begin position="113"/>
        <end position="144"/>
    </location>
</feature>
<name>A0ABP8J069_9MICO</name>
<sequence>MISMAARGWALLGCAIAAEVTATLSLKGALEAPALYAVVVFGYLGAFALLTAVLRTGMGLGVAYGIWAAAGVALTAVLSMAVYGEPLTPLMGVGIALVITGVLCVELGSRTGPTGAQDHGTGAEAPAAPAGRAPDTGPAEEADR</sequence>
<evidence type="ECO:0000256" key="2">
    <source>
        <dbReference type="ARBA" id="ARBA00022448"/>
    </source>
</evidence>